<feature type="transmembrane region" description="Helical" evidence="6">
    <location>
        <begin position="299"/>
        <end position="318"/>
    </location>
</feature>
<dbReference type="InterPro" id="IPR050833">
    <property type="entry name" value="Poly_Biosynth_Transport"/>
</dbReference>
<feature type="transmembrane region" description="Helical" evidence="6">
    <location>
        <begin position="12"/>
        <end position="31"/>
    </location>
</feature>
<organism evidence="7 8">
    <name type="scientific">Candidatus Enterococcus lowellii</name>
    <dbReference type="NCBI Taxonomy" id="2230877"/>
    <lineage>
        <taxon>Bacteria</taxon>
        <taxon>Bacillati</taxon>
        <taxon>Bacillota</taxon>
        <taxon>Bacilli</taxon>
        <taxon>Lactobacillales</taxon>
        <taxon>Enterococcaceae</taxon>
        <taxon>Enterococcus</taxon>
    </lineage>
</organism>
<evidence type="ECO:0000256" key="6">
    <source>
        <dbReference type="SAM" id="Phobius"/>
    </source>
</evidence>
<reference evidence="7 8" key="2">
    <citation type="submission" date="2024-03" db="EMBL/GenBank/DDBJ databases">
        <title>The Genome Sequence of Enterococcus sp. DIV2402.</title>
        <authorList>
            <consortium name="The Broad Institute Genomics Platform"/>
            <consortium name="The Broad Institute Microbial Omics Core"/>
            <consortium name="The Broad Institute Genomic Center for Infectious Diseases"/>
            <person name="Earl A."/>
            <person name="Manson A."/>
            <person name="Gilmore M."/>
            <person name="Schwartman J."/>
            <person name="Shea T."/>
            <person name="Abouelleil A."/>
            <person name="Cao P."/>
            <person name="Chapman S."/>
            <person name="Cusick C."/>
            <person name="Young S."/>
            <person name="Neafsey D."/>
            <person name="Nusbaum C."/>
            <person name="Birren B."/>
        </authorList>
    </citation>
    <scope>NUCLEOTIDE SEQUENCE [LARGE SCALE GENOMIC DNA]</scope>
    <source>
        <strain evidence="7 8">DIV2402</strain>
    </source>
</reference>
<feature type="transmembrane region" description="Helical" evidence="6">
    <location>
        <begin position="167"/>
        <end position="185"/>
    </location>
</feature>
<keyword evidence="3 6" id="KW-0812">Transmembrane</keyword>
<evidence type="ECO:0008006" key="9">
    <source>
        <dbReference type="Google" id="ProtNLM"/>
    </source>
</evidence>
<dbReference type="InterPro" id="IPR002797">
    <property type="entry name" value="Polysacc_synth"/>
</dbReference>
<feature type="transmembrane region" description="Helical" evidence="6">
    <location>
        <begin position="51"/>
        <end position="70"/>
    </location>
</feature>
<reference evidence="7 8" key="1">
    <citation type="submission" date="2021-03" db="EMBL/GenBank/DDBJ databases">
        <authorList>
            <person name="Gilmore M.S."/>
            <person name="Schwartzman J."/>
            <person name="Van Tyne D."/>
            <person name="Martin M."/>
            <person name="Earl A.M."/>
            <person name="Manson A.L."/>
            <person name="Straub T."/>
            <person name="Salamzade R."/>
            <person name="Saavedra J."/>
            <person name="Lebreton F."/>
            <person name="Prichula J."/>
            <person name="Schaufler K."/>
            <person name="Gaca A."/>
            <person name="Sgardioli B."/>
            <person name="Wagenaar J."/>
            <person name="Strong T."/>
        </authorList>
    </citation>
    <scope>NUCLEOTIDE SEQUENCE [LARGE SCALE GENOMIC DNA]</scope>
    <source>
        <strain evidence="7 8">DIV2402</strain>
    </source>
</reference>
<feature type="transmembrane region" description="Helical" evidence="6">
    <location>
        <begin position="466"/>
        <end position="487"/>
    </location>
</feature>
<name>A0ABZ2SRA3_9ENTE</name>
<evidence type="ECO:0000256" key="3">
    <source>
        <dbReference type="ARBA" id="ARBA00022692"/>
    </source>
</evidence>
<evidence type="ECO:0000256" key="2">
    <source>
        <dbReference type="ARBA" id="ARBA00022475"/>
    </source>
</evidence>
<accession>A0ABZ2SRA3</accession>
<gene>
    <name evidence="7" type="ORF">DOK78_002178</name>
</gene>
<feature type="transmembrane region" description="Helical" evidence="6">
    <location>
        <begin position="191"/>
        <end position="214"/>
    </location>
</feature>
<evidence type="ECO:0000256" key="4">
    <source>
        <dbReference type="ARBA" id="ARBA00022989"/>
    </source>
</evidence>
<keyword evidence="5 6" id="KW-0472">Membrane</keyword>
<dbReference type="EMBL" id="CP147251">
    <property type="protein sequence ID" value="WYJ77540.1"/>
    <property type="molecule type" value="Genomic_DNA"/>
</dbReference>
<dbReference type="PANTHER" id="PTHR30250:SF21">
    <property type="entry name" value="LIPID II FLIPPASE MURJ"/>
    <property type="match status" value="1"/>
</dbReference>
<sequence>MKNKLLSGTFWLSAANMICKILGIVYLIPWLMFMGNYQEQHQAQALYNVAYLPYALFLSLGTAGFPSGIAKKIAELSHQKNQEKPRELFRSALAVMEVIGIVSAILMFLFAPVLSKISPVANQEAAIYAIRSLCPSLLIIPILSAIRGYFQGSNLIMPFGISQVVEQFVRVVVIVGGTYYIRVIAGGDILSAVVISTFASCVGGIVAILYLVALGKKEGLFRLRDFFILPLHYLRKSKEVTIDIIKESLPFVYVGSVVSLMQLIDQVSLKPIIQFLKPIFNQTQLETLYTFASANPNKLTPLLLSIIGSITVTSLPLLSTLRNKEDLLTGVSDTLRLSLTVLLPSSVGMILLSIPLNTIFFGYNLAGSMYLALAIAATFLTGLFTVLLSILQALNAHRKAIYFTTQVLVFKLILQVPCIYFFEGTGMSLASILSLMFSVVGTYRFITQTFAIHPLKYARTYYLKVLQATFAMEISCIMLFLGLSQVLTINSKMHSVILVSCISLAGALVFLGIVFGKNMKSMLLNFLQRS</sequence>
<feature type="transmembrane region" description="Helical" evidence="6">
    <location>
        <begin position="91"/>
        <end position="113"/>
    </location>
</feature>
<evidence type="ECO:0000313" key="8">
    <source>
        <dbReference type="Proteomes" id="UP000664701"/>
    </source>
</evidence>
<feature type="transmembrane region" description="Helical" evidence="6">
    <location>
        <begin position="339"/>
        <end position="363"/>
    </location>
</feature>
<evidence type="ECO:0000256" key="1">
    <source>
        <dbReference type="ARBA" id="ARBA00004651"/>
    </source>
</evidence>
<dbReference type="PANTHER" id="PTHR30250">
    <property type="entry name" value="PST FAMILY PREDICTED COLANIC ACID TRANSPORTER"/>
    <property type="match status" value="1"/>
</dbReference>
<protein>
    <recommendedName>
        <fullName evidence="9">Polysaccharide biosynthesis protein</fullName>
    </recommendedName>
</protein>
<dbReference type="RefSeq" id="WP_207940339.1">
    <property type="nucleotide sequence ID" value="NZ_CP147251.1"/>
</dbReference>
<feature type="transmembrane region" description="Helical" evidence="6">
    <location>
        <begin position="493"/>
        <end position="515"/>
    </location>
</feature>
<proteinExistence type="predicted"/>
<feature type="transmembrane region" description="Helical" evidence="6">
    <location>
        <begin position="428"/>
        <end position="446"/>
    </location>
</feature>
<dbReference type="Pfam" id="PF01943">
    <property type="entry name" value="Polysacc_synt"/>
    <property type="match status" value="1"/>
</dbReference>
<keyword evidence="2" id="KW-1003">Cell membrane</keyword>
<feature type="transmembrane region" description="Helical" evidence="6">
    <location>
        <begin position="369"/>
        <end position="388"/>
    </location>
</feature>
<evidence type="ECO:0000256" key="5">
    <source>
        <dbReference type="ARBA" id="ARBA00023136"/>
    </source>
</evidence>
<feature type="transmembrane region" description="Helical" evidence="6">
    <location>
        <begin position="125"/>
        <end position="146"/>
    </location>
</feature>
<keyword evidence="4 6" id="KW-1133">Transmembrane helix</keyword>
<keyword evidence="8" id="KW-1185">Reference proteome</keyword>
<evidence type="ECO:0000313" key="7">
    <source>
        <dbReference type="EMBL" id="WYJ77540.1"/>
    </source>
</evidence>
<comment type="subcellular location">
    <subcellularLocation>
        <location evidence="1">Cell membrane</location>
        <topology evidence="1">Multi-pass membrane protein</topology>
    </subcellularLocation>
</comment>
<dbReference type="Proteomes" id="UP000664701">
    <property type="component" value="Chromosome"/>
</dbReference>